<keyword evidence="2" id="KW-1185">Reference proteome</keyword>
<dbReference type="Proteomes" id="UP001164250">
    <property type="component" value="Chromosome 4"/>
</dbReference>
<evidence type="ECO:0000313" key="2">
    <source>
        <dbReference type="Proteomes" id="UP001164250"/>
    </source>
</evidence>
<name>A0ACC1BI01_9ROSI</name>
<sequence>MTGVTSVISCVGGFGSNPHMYRINGTANINACNSCSRARCKKRATETELTKKLPHGGLVSFSLALILDFCLYCLQLGVILRAWLYSWDSSGGADEVASKCHWGSFGDDTIWQICLADEVVSQFRGSIGLVACDCLQIFLAMNEYSSKMCTCLLFVNNLLLFQFILWLMQILKRAKLLSKIPLIGPLFIPPVHVTSVAKVAVTAAIDPTFPPGIIDVYGILQHGHQKSA</sequence>
<proteinExistence type="predicted"/>
<reference evidence="2" key="1">
    <citation type="journal article" date="2023" name="G3 (Bethesda)">
        <title>Genome assembly and association tests identify interacting loci associated with vigor, precocity, and sex in interspecific pistachio rootstocks.</title>
        <authorList>
            <person name="Palmer W."/>
            <person name="Jacygrad E."/>
            <person name="Sagayaradj S."/>
            <person name="Cavanaugh K."/>
            <person name="Han R."/>
            <person name="Bertier L."/>
            <person name="Beede B."/>
            <person name="Kafkas S."/>
            <person name="Golino D."/>
            <person name="Preece J."/>
            <person name="Michelmore R."/>
        </authorList>
    </citation>
    <scope>NUCLEOTIDE SEQUENCE [LARGE SCALE GENOMIC DNA]</scope>
</reference>
<accession>A0ACC1BI01</accession>
<dbReference type="EMBL" id="CM047900">
    <property type="protein sequence ID" value="KAJ0098562.1"/>
    <property type="molecule type" value="Genomic_DNA"/>
</dbReference>
<organism evidence="1 2">
    <name type="scientific">Pistacia atlantica</name>
    <dbReference type="NCBI Taxonomy" id="434234"/>
    <lineage>
        <taxon>Eukaryota</taxon>
        <taxon>Viridiplantae</taxon>
        <taxon>Streptophyta</taxon>
        <taxon>Embryophyta</taxon>
        <taxon>Tracheophyta</taxon>
        <taxon>Spermatophyta</taxon>
        <taxon>Magnoliopsida</taxon>
        <taxon>eudicotyledons</taxon>
        <taxon>Gunneridae</taxon>
        <taxon>Pentapetalae</taxon>
        <taxon>rosids</taxon>
        <taxon>malvids</taxon>
        <taxon>Sapindales</taxon>
        <taxon>Anacardiaceae</taxon>
        <taxon>Pistacia</taxon>
    </lineage>
</organism>
<evidence type="ECO:0000313" key="1">
    <source>
        <dbReference type="EMBL" id="KAJ0098562.1"/>
    </source>
</evidence>
<comment type="caution">
    <text evidence="1">The sequence shown here is derived from an EMBL/GenBank/DDBJ whole genome shotgun (WGS) entry which is preliminary data.</text>
</comment>
<gene>
    <name evidence="1" type="ORF">Patl1_21539</name>
</gene>
<protein>
    <submittedName>
        <fullName evidence="1">Uncharacterized protein</fullName>
    </submittedName>
</protein>